<evidence type="ECO:0000313" key="1">
    <source>
        <dbReference type="EMBL" id="MDR5587776.1"/>
    </source>
</evidence>
<name>A0ABU1EH98_9CLOT</name>
<organism evidence="1 2">
    <name type="scientific">Clostridium aquiflavi</name>
    <dbReference type="NCBI Taxonomy" id="3073603"/>
    <lineage>
        <taxon>Bacteria</taxon>
        <taxon>Bacillati</taxon>
        <taxon>Bacillota</taxon>
        <taxon>Clostridia</taxon>
        <taxon>Eubacteriales</taxon>
        <taxon>Clostridiaceae</taxon>
        <taxon>Clostridium</taxon>
    </lineage>
</organism>
<gene>
    <name evidence="1" type="ORF">RGC78_09890</name>
</gene>
<accession>A0ABU1EH98</accession>
<dbReference type="RefSeq" id="WP_309556551.1">
    <property type="nucleotide sequence ID" value="NZ_JAVJAN010000024.1"/>
</dbReference>
<reference evidence="1 2" key="1">
    <citation type="submission" date="2023-09" db="EMBL/GenBank/DDBJ databases">
        <authorList>
            <person name="Zhai L."/>
        </authorList>
    </citation>
    <scope>NUCLEOTIDE SEQUENCE [LARGE SCALE GENOMIC DNA]</scope>
    <source>
        <strain evidence="1 2">5 N-1</strain>
    </source>
</reference>
<keyword evidence="2" id="KW-1185">Reference proteome</keyword>
<dbReference type="EMBL" id="JAVJAN010000024">
    <property type="protein sequence ID" value="MDR5587776.1"/>
    <property type="molecule type" value="Genomic_DNA"/>
</dbReference>
<dbReference type="InterPro" id="IPR029058">
    <property type="entry name" value="AB_hydrolase_fold"/>
</dbReference>
<protein>
    <submittedName>
        <fullName evidence="1">DUF2974 domain-containing protein</fullName>
    </submittedName>
</protein>
<dbReference type="Pfam" id="PF11187">
    <property type="entry name" value="Mbeg1-like"/>
    <property type="match status" value="1"/>
</dbReference>
<dbReference type="Proteomes" id="UP001256646">
    <property type="component" value="Unassembled WGS sequence"/>
</dbReference>
<dbReference type="SUPFAM" id="SSF53474">
    <property type="entry name" value="alpha/beta-Hydrolases"/>
    <property type="match status" value="1"/>
</dbReference>
<proteinExistence type="predicted"/>
<dbReference type="Gene3D" id="3.40.50.1820">
    <property type="entry name" value="alpha/beta hydrolase"/>
    <property type="match status" value="1"/>
</dbReference>
<dbReference type="InterPro" id="IPR024499">
    <property type="entry name" value="Mbeg1-like"/>
</dbReference>
<evidence type="ECO:0000313" key="2">
    <source>
        <dbReference type="Proteomes" id="UP001256646"/>
    </source>
</evidence>
<comment type="caution">
    <text evidence="1">The sequence shown here is derived from an EMBL/GenBank/DDBJ whole genome shotgun (WGS) entry which is preliminary data.</text>
</comment>
<sequence>MSDLNNSELLLLSNLIYLKLNVFNENTVGKLVKSMLYKNNLNKAILTRRECKEVVKKSEWLVVLKQIQENDKLNNLKIENIEVDNTGVKAACFVDKHDNHVFVVFRGTKTIEEWSDNGEGAYMSDTPEQIRALNYINNLKYKNITVTGHSKGGNKAKYVALLSDKVNRCISFDGQGFSNEFINRYYNEINANKDKVLSISAKYDYVNCLLNSVNEEKIYINTSFQKNPLYYHKANIMLDGNGHLRKKTNECSFVKIIYNFSTSLISELPEPHKSFAINSLTDIIELILCDKDLDSSILQIAKGMLVLLGYTKHYNLKAEINLAYNLLQSLSIPLVFWNDFIRSEESKSTLILNDTLSKFKASQENIIFKLKSLGTEGEQIAVVIDNATDNLIYDFKNSH</sequence>